<evidence type="ECO:0000313" key="5">
    <source>
        <dbReference type="EMBL" id="KOM54010.1"/>
    </source>
</evidence>
<dbReference type="GO" id="GO:0022857">
    <property type="term" value="F:transmembrane transporter activity"/>
    <property type="evidence" value="ECO:0007669"/>
    <property type="project" value="InterPro"/>
</dbReference>
<evidence type="ECO:0000256" key="2">
    <source>
        <dbReference type="ARBA" id="ARBA00022989"/>
    </source>
</evidence>
<dbReference type="PANTHER" id="PTHR31218">
    <property type="entry name" value="WAT1-RELATED PROTEIN"/>
    <property type="match status" value="1"/>
</dbReference>
<feature type="transmembrane region" description="Helical" evidence="4">
    <location>
        <begin position="12"/>
        <end position="31"/>
    </location>
</feature>
<accession>A0A0L9VG42</accession>
<evidence type="ECO:0000256" key="1">
    <source>
        <dbReference type="ARBA" id="ARBA00022692"/>
    </source>
</evidence>
<dbReference type="OMA" id="VAFRYMF"/>
<dbReference type="EMBL" id="CM003379">
    <property type="protein sequence ID" value="KOM54010.1"/>
    <property type="molecule type" value="Genomic_DNA"/>
</dbReference>
<evidence type="ECO:0000313" key="6">
    <source>
        <dbReference type="Proteomes" id="UP000053144"/>
    </source>
</evidence>
<protein>
    <recommendedName>
        <fullName evidence="7">WAT1-related protein</fullName>
    </recommendedName>
</protein>
<dbReference type="Gramene" id="KOM54010">
    <property type="protein sequence ID" value="KOM54010"/>
    <property type="gene ID" value="LR48_Vigan09g266900"/>
</dbReference>
<proteinExistence type="predicted"/>
<sequence length="70" mass="7772">MKNVCNVVQAMKPTLLMLVVQVAFAGVNIFYKLAVNDGMNLKVIVAYRFLFATAFIAPLALILERLTLIN</sequence>
<name>A0A0L9VG42_PHAAN</name>
<dbReference type="InterPro" id="IPR030184">
    <property type="entry name" value="WAT1-related"/>
</dbReference>
<keyword evidence="1 4" id="KW-0812">Transmembrane</keyword>
<reference evidence="6" key="1">
    <citation type="journal article" date="2015" name="Proc. Natl. Acad. Sci. U.S.A.">
        <title>Genome sequencing of adzuki bean (Vigna angularis) provides insight into high starch and low fat accumulation and domestication.</title>
        <authorList>
            <person name="Yang K."/>
            <person name="Tian Z."/>
            <person name="Chen C."/>
            <person name="Luo L."/>
            <person name="Zhao B."/>
            <person name="Wang Z."/>
            <person name="Yu L."/>
            <person name="Li Y."/>
            <person name="Sun Y."/>
            <person name="Li W."/>
            <person name="Chen Y."/>
            <person name="Li Y."/>
            <person name="Zhang Y."/>
            <person name="Ai D."/>
            <person name="Zhao J."/>
            <person name="Shang C."/>
            <person name="Ma Y."/>
            <person name="Wu B."/>
            <person name="Wang M."/>
            <person name="Gao L."/>
            <person name="Sun D."/>
            <person name="Zhang P."/>
            <person name="Guo F."/>
            <person name="Wang W."/>
            <person name="Li Y."/>
            <person name="Wang J."/>
            <person name="Varshney R.K."/>
            <person name="Wang J."/>
            <person name="Ling H.Q."/>
            <person name="Wan P."/>
        </authorList>
    </citation>
    <scope>NUCLEOTIDE SEQUENCE</scope>
    <source>
        <strain evidence="6">cv. Jingnong 6</strain>
    </source>
</reference>
<organism evidence="5 6">
    <name type="scientific">Phaseolus angularis</name>
    <name type="common">Azuki bean</name>
    <name type="synonym">Vigna angularis</name>
    <dbReference type="NCBI Taxonomy" id="3914"/>
    <lineage>
        <taxon>Eukaryota</taxon>
        <taxon>Viridiplantae</taxon>
        <taxon>Streptophyta</taxon>
        <taxon>Embryophyta</taxon>
        <taxon>Tracheophyta</taxon>
        <taxon>Spermatophyta</taxon>
        <taxon>Magnoliopsida</taxon>
        <taxon>eudicotyledons</taxon>
        <taxon>Gunneridae</taxon>
        <taxon>Pentapetalae</taxon>
        <taxon>rosids</taxon>
        <taxon>fabids</taxon>
        <taxon>Fabales</taxon>
        <taxon>Fabaceae</taxon>
        <taxon>Papilionoideae</taxon>
        <taxon>50 kb inversion clade</taxon>
        <taxon>NPAAA clade</taxon>
        <taxon>indigoferoid/millettioid clade</taxon>
        <taxon>Phaseoleae</taxon>
        <taxon>Vigna</taxon>
    </lineage>
</organism>
<keyword evidence="2 4" id="KW-1133">Transmembrane helix</keyword>
<dbReference type="AlphaFoldDB" id="A0A0L9VG42"/>
<dbReference type="Proteomes" id="UP000053144">
    <property type="component" value="Chromosome 9"/>
</dbReference>
<dbReference type="GO" id="GO:0016020">
    <property type="term" value="C:membrane"/>
    <property type="evidence" value="ECO:0007669"/>
    <property type="project" value="InterPro"/>
</dbReference>
<evidence type="ECO:0008006" key="7">
    <source>
        <dbReference type="Google" id="ProtNLM"/>
    </source>
</evidence>
<feature type="transmembrane region" description="Helical" evidence="4">
    <location>
        <begin position="43"/>
        <end position="63"/>
    </location>
</feature>
<evidence type="ECO:0000256" key="4">
    <source>
        <dbReference type="SAM" id="Phobius"/>
    </source>
</evidence>
<gene>
    <name evidence="5" type="ORF">LR48_Vigan09g266900</name>
</gene>
<keyword evidence="3 4" id="KW-0472">Membrane</keyword>
<evidence type="ECO:0000256" key="3">
    <source>
        <dbReference type="ARBA" id="ARBA00023136"/>
    </source>
</evidence>
<dbReference type="STRING" id="3914.A0A0L9VG42"/>